<evidence type="ECO:0000313" key="3">
    <source>
        <dbReference type="EMBL" id="MBB3945310.1"/>
    </source>
</evidence>
<dbReference type="InterPro" id="IPR029058">
    <property type="entry name" value="AB_hydrolase_fold"/>
</dbReference>
<keyword evidence="4" id="KW-1185">Reference proteome</keyword>
<feature type="region of interest" description="Disordered" evidence="1">
    <location>
        <begin position="280"/>
        <end position="309"/>
    </location>
</feature>
<feature type="domain" description="AB hydrolase-1" evidence="2">
    <location>
        <begin position="24"/>
        <end position="262"/>
    </location>
</feature>
<protein>
    <submittedName>
        <fullName evidence="3">Pimeloyl-ACP methyl ester carboxylesterase</fullName>
    </submittedName>
</protein>
<comment type="caution">
    <text evidence="3">The sequence shown here is derived from an EMBL/GenBank/DDBJ whole genome shotgun (WGS) entry which is preliminary data.</text>
</comment>
<reference evidence="3 4" key="1">
    <citation type="submission" date="2020-08" db="EMBL/GenBank/DDBJ databases">
        <title>Genomic Encyclopedia of Type Strains, Phase IV (KMG-IV): sequencing the most valuable type-strain genomes for metagenomic binning, comparative biology and taxonomic classification.</title>
        <authorList>
            <person name="Goeker M."/>
        </authorList>
    </citation>
    <scope>NUCLEOTIDE SEQUENCE [LARGE SCALE GENOMIC DNA]</scope>
    <source>
        <strain evidence="3 4">DSM 26438</strain>
    </source>
</reference>
<dbReference type="InterPro" id="IPR000073">
    <property type="entry name" value="AB_hydrolase_1"/>
</dbReference>
<dbReference type="EMBL" id="JACIDV010000003">
    <property type="protein sequence ID" value="MBB3945310.1"/>
    <property type="molecule type" value="Genomic_DNA"/>
</dbReference>
<dbReference type="AlphaFoldDB" id="A0A7W6C3Y2"/>
<dbReference type="SUPFAM" id="SSF53474">
    <property type="entry name" value="alpha/beta-Hydrolases"/>
    <property type="match status" value="1"/>
</dbReference>
<proteinExistence type="predicted"/>
<dbReference type="InterPro" id="IPR000639">
    <property type="entry name" value="Epox_hydrolase-like"/>
</dbReference>
<dbReference type="GO" id="GO:0003824">
    <property type="term" value="F:catalytic activity"/>
    <property type="evidence" value="ECO:0007669"/>
    <property type="project" value="InterPro"/>
</dbReference>
<evidence type="ECO:0000256" key="1">
    <source>
        <dbReference type="SAM" id="MobiDB-lite"/>
    </source>
</evidence>
<gene>
    <name evidence="3" type="ORF">GGQ73_001243</name>
</gene>
<dbReference type="PRINTS" id="PR00412">
    <property type="entry name" value="EPOXHYDRLASE"/>
</dbReference>
<dbReference type="PANTHER" id="PTHR46438">
    <property type="entry name" value="ALPHA/BETA-HYDROLASES SUPERFAMILY PROTEIN"/>
    <property type="match status" value="1"/>
</dbReference>
<dbReference type="Pfam" id="PF00561">
    <property type="entry name" value="Abhydrolase_1"/>
    <property type="match status" value="1"/>
</dbReference>
<dbReference type="PANTHER" id="PTHR46438:SF11">
    <property type="entry name" value="LIPASE-RELATED"/>
    <property type="match status" value="1"/>
</dbReference>
<evidence type="ECO:0000313" key="4">
    <source>
        <dbReference type="Proteomes" id="UP000565286"/>
    </source>
</evidence>
<dbReference type="PRINTS" id="PR00111">
    <property type="entry name" value="ABHYDROLASE"/>
</dbReference>
<sequence>MHDKYIAVDGARIRYRDTGGTGTPILLTHGIGGSLEMFLKQLETMGGSFRLIAWDLPGHGLSDLGDQPYEPGKFSVVAWRFLDALDIDTVILVGNSLGGLISLRMGDARPERVGGLLLASSAGFARNTPLAFRLMTLPILGDLMTRPSPMAVAQQLKAIFHNPAVVSDAIRTVVSRNVYKPGGAKAFVKTLRLMSLLGAQHPQLIRTSRAILQKLSQPIVFVHGREDAVLPCSHSIEAVKLAKNGELIVLESCGHTPQFERPDAFNQILIDLVKQADSHVHGQLDASPSGNAADGANAPSKPETSQKTA</sequence>
<accession>A0A7W6C3Y2</accession>
<dbReference type="Proteomes" id="UP000565286">
    <property type="component" value="Unassembled WGS sequence"/>
</dbReference>
<evidence type="ECO:0000259" key="2">
    <source>
        <dbReference type="Pfam" id="PF00561"/>
    </source>
</evidence>
<dbReference type="Gene3D" id="3.40.50.1820">
    <property type="entry name" value="alpha/beta hydrolase"/>
    <property type="match status" value="1"/>
</dbReference>
<name>A0A7W6C3Y2_9HYPH</name>
<organism evidence="3 4">
    <name type="scientific">Rhizobium skierniewicense</name>
    <dbReference type="NCBI Taxonomy" id="984260"/>
    <lineage>
        <taxon>Bacteria</taxon>
        <taxon>Pseudomonadati</taxon>
        <taxon>Pseudomonadota</taxon>
        <taxon>Alphaproteobacteria</taxon>
        <taxon>Hyphomicrobiales</taxon>
        <taxon>Rhizobiaceae</taxon>
        <taxon>Rhizobium/Agrobacterium group</taxon>
        <taxon>Rhizobium</taxon>
    </lineage>
</organism>
<dbReference type="RefSeq" id="WP_183894780.1">
    <property type="nucleotide sequence ID" value="NZ_JACIDV010000003.1"/>
</dbReference>